<protein>
    <recommendedName>
        <fullName evidence="2">Dihydroneopterin aldolase/epimerase domain-containing protein</fullName>
    </recommendedName>
</protein>
<dbReference type="Proteomes" id="UP001237152">
    <property type="component" value="Segment"/>
</dbReference>
<evidence type="ECO:0000313" key="3">
    <source>
        <dbReference type="EMBL" id="QBZ80662.1"/>
    </source>
</evidence>
<dbReference type="EMBL" id="MK174290">
    <property type="protein sequence ID" value="QBZ80662.1"/>
    <property type="molecule type" value="Genomic_DNA"/>
</dbReference>
<organism evidence="3 4">
    <name type="scientific">Pandoravirus celtis</name>
    <dbReference type="NCBI Taxonomy" id="2568002"/>
    <lineage>
        <taxon>Viruses</taxon>
        <taxon>Pandoravirus</taxon>
    </lineage>
</organism>
<evidence type="ECO:0000313" key="4">
    <source>
        <dbReference type="Proteomes" id="UP001237152"/>
    </source>
</evidence>
<accession>A0A4D6EGS4</accession>
<name>A0A4D6EGS4_9VIRU</name>
<proteinExistence type="predicted"/>
<feature type="region of interest" description="Disordered" evidence="1">
    <location>
        <begin position="1"/>
        <end position="34"/>
    </location>
</feature>
<sequence length="207" mass="22762">MPKKQNRDRNDAHARSQSHCGLARPTALRKKKRNTRAKAYLGEKSREAAARTHIAHDRVIMTSQLTVGIEGLVVECIIGITPAERTTPRPLLIDVRVKMRPSERHTKTVATAAAAAAKEQQQQEQQQKKKEEGDTKSGIVANHADLAARCRTMASDGQCALLDTLATRMGNQILADYAPDAVSVYVCLRKPRALRDAGVTVEYEVDA</sequence>
<dbReference type="SMART" id="SM00905">
    <property type="entry name" value="FolB"/>
    <property type="match status" value="1"/>
</dbReference>
<evidence type="ECO:0000259" key="2">
    <source>
        <dbReference type="SMART" id="SM00905"/>
    </source>
</evidence>
<dbReference type="GO" id="GO:0006760">
    <property type="term" value="P:folic acid-containing compound metabolic process"/>
    <property type="evidence" value="ECO:0007669"/>
    <property type="project" value="InterPro"/>
</dbReference>
<dbReference type="InterPro" id="IPR006157">
    <property type="entry name" value="FolB_dom"/>
</dbReference>
<feature type="domain" description="Dihydroneopterin aldolase/epimerase" evidence="2">
    <location>
        <begin position="67"/>
        <end position="203"/>
    </location>
</feature>
<dbReference type="Pfam" id="PF02152">
    <property type="entry name" value="FolB"/>
    <property type="match status" value="1"/>
</dbReference>
<dbReference type="GO" id="GO:0004150">
    <property type="term" value="F:dihydroneopterin aldolase activity"/>
    <property type="evidence" value="ECO:0007669"/>
    <property type="project" value="InterPro"/>
</dbReference>
<feature type="compositionally biased region" description="Basic and acidic residues" evidence="1">
    <location>
        <begin position="1"/>
        <end position="14"/>
    </location>
</feature>
<feature type="compositionally biased region" description="Basic and acidic residues" evidence="1">
    <location>
        <begin position="126"/>
        <end position="135"/>
    </location>
</feature>
<dbReference type="SUPFAM" id="SSF55620">
    <property type="entry name" value="Tetrahydrobiopterin biosynthesis enzymes-like"/>
    <property type="match status" value="1"/>
</dbReference>
<gene>
    <name evidence="3" type="ORF">pclt_cds_64</name>
</gene>
<feature type="region of interest" description="Disordered" evidence="1">
    <location>
        <begin position="117"/>
        <end position="137"/>
    </location>
</feature>
<evidence type="ECO:0000256" key="1">
    <source>
        <dbReference type="SAM" id="MobiDB-lite"/>
    </source>
</evidence>
<reference evidence="3" key="1">
    <citation type="journal article" date="2019" name="Front. Microbiol.">
        <title>Pandoravirus Celtis Illustrates the Microevolution Processes at Work in the Giant Pandoraviridae Genomes.</title>
        <authorList>
            <person name="Legendre M."/>
            <person name="Alempic J.M."/>
            <person name="Philippe N."/>
            <person name="Lartigue A."/>
            <person name="Jeudy S."/>
            <person name="Poirot O."/>
            <person name="Ta N.T."/>
            <person name="Nin S."/>
            <person name="Coute Y."/>
            <person name="Abergel C."/>
            <person name="Claverie J.M."/>
        </authorList>
    </citation>
    <scope>NUCLEOTIDE SEQUENCE</scope>
</reference>
<dbReference type="Gene3D" id="3.30.1130.10">
    <property type="match status" value="1"/>
</dbReference>
<dbReference type="InterPro" id="IPR043133">
    <property type="entry name" value="GTP-CH-I_C/QueF"/>
</dbReference>